<feature type="region of interest" description="Disordered" evidence="5">
    <location>
        <begin position="1"/>
        <end position="67"/>
    </location>
</feature>
<evidence type="ECO:0000313" key="7">
    <source>
        <dbReference type="EMBL" id="HIT98534.1"/>
    </source>
</evidence>
<feature type="domain" description="RNA-binding S4" evidence="6">
    <location>
        <begin position="71"/>
        <end position="132"/>
    </location>
</feature>
<dbReference type="CDD" id="cd02870">
    <property type="entry name" value="PseudoU_synth_RsuA_like"/>
    <property type="match status" value="1"/>
</dbReference>
<keyword evidence="2 4" id="KW-0413">Isomerase</keyword>
<dbReference type="Gene3D" id="3.30.70.1560">
    <property type="entry name" value="Alpha-L RNA-binding motif"/>
    <property type="match status" value="1"/>
</dbReference>
<dbReference type="NCBIfam" id="TIGR00093">
    <property type="entry name" value="pseudouridine synthase"/>
    <property type="match status" value="1"/>
</dbReference>
<dbReference type="Gene3D" id="3.10.290.10">
    <property type="entry name" value="RNA-binding S4 domain"/>
    <property type="match status" value="1"/>
</dbReference>
<dbReference type="InterPro" id="IPR020094">
    <property type="entry name" value="TruA/RsuA/RluB/E/F_N"/>
</dbReference>
<dbReference type="InterPro" id="IPR002942">
    <property type="entry name" value="S4_RNA-bd"/>
</dbReference>
<dbReference type="EC" id="5.4.99.-" evidence="4"/>
<dbReference type="AlphaFoldDB" id="A0A9D1HB11"/>
<evidence type="ECO:0000256" key="1">
    <source>
        <dbReference type="ARBA" id="ARBA00008348"/>
    </source>
</evidence>
<protein>
    <recommendedName>
        <fullName evidence="4">Pseudouridine synthase</fullName>
        <ecNumber evidence="4">5.4.99.-</ecNumber>
    </recommendedName>
</protein>
<dbReference type="GO" id="GO:0120159">
    <property type="term" value="F:rRNA pseudouridine synthase activity"/>
    <property type="evidence" value="ECO:0007669"/>
    <property type="project" value="UniProtKB-ARBA"/>
</dbReference>
<dbReference type="PANTHER" id="PTHR47683">
    <property type="entry name" value="PSEUDOURIDINE SYNTHASE FAMILY PROTEIN-RELATED"/>
    <property type="match status" value="1"/>
</dbReference>
<dbReference type="CDD" id="cd00165">
    <property type="entry name" value="S4"/>
    <property type="match status" value="1"/>
</dbReference>
<accession>A0A9D1HB11</accession>
<sequence length="320" mass="36343">MQAEASREEETIQSRHASYQNRYQDRVRSGANLSRKRLELSAEQGEDLRRVPVRRGTARPNSAKKEAEQGMRLNKFIAHSGVCSRREADTYIASGSVQVNGVVVTEMGFKVKPTDQVRFDGVELKAEKNVYILLNKPKNYITTTDDPQDRRTVMELVKNAARERIYPVGRLDRTTMGLLLFTNDGELARGIMHPSSRIKKTYHVTLDKTLSTSDLGAIRTGIELEDGPVQVDAISYIPEAPHKEVGIEIHTGRNRIVRRIFEHLGYQVVKLDRVQLGPLTKKNLPRGQWRALTPQEVNMLKMMASGKKVPRDQAEEWDLE</sequence>
<reference evidence="7" key="1">
    <citation type="submission" date="2020-10" db="EMBL/GenBank/DDBJ databases">
        <authorList>
            <person name="Gilroy R."/>
        </authorList>
    </citation>
    <scope>NUCLEOTIDE SEQUENCE</scope>
    <source>
        <strain evidence="7">1383</strain>
    </source>
</reference>
<evidence type="ECO:0000259" key="6">
    <source>
        <dbReference type="SMART" id="SM00363"/>
    </source>
</evidence>
<dbReference type="FunFam" id="3.10.290.10:FF:000003">
    <property type="entry name" value="Pseudouridine synthase"/>
    <property type="match status" value="1"/>
</dbReference>
<dbReference type="GO" id="GO:0000455">
    <property type="term" value="P:enzyme-directed rRNA pseudouridine synthesis"/>
    <property type="evidence" value="ECO:0007669"/>
    <property type="project" value="UniProtKB-ARBA"/>
</dbReference>
<dbReference type="InterPro" id="IPR042092">
    <property type="entry name" value="PsdUridine_s_RsuA/RluB/E/F_cat"/>
</dbReference>
<dbReference type="PROSITE" id="PS50889">
    <property type="entry name" value="S4"/>
    <property type="match status" value="1"/>
</dbReference>
<dbReference type="GO" id="GO:0003723">
    <property type="term" value="F:RNA binding"/>
    <property type="evidence" value="ECO:0007669"/>
    <property type="project" value="UniProtKB-KW"/>
</dbReference>
<dbReference type="SUPFAM" id="SSF55120">
    <property type="entry name" value="Pseudouridine synthase"/>
    <property type="match status" value="1"/>
</dbReference>
<name>A0A9D1HB11_9FLAO</name>
<dbReference type="Pfam" id="PF00849">
    <property type="entry name" value="PseudoU_synth_2"/>
    <property type="match status" value="1"/>
</dbReference>
<evidence type="ECO:0000256" key="2">
    <source>
        <dbReference type="ARBA" id="ARBA00023235"/>
    </source>
</evidence>
<feature type="compositionally biased region" description="Basic and acidic residues" evidence="5">
    <location>
        <begin position="1"/>
        <end position="13"/>
    </location>
</feature>
<dbReference type="SMART" id="SM00363">
    <property type="entry name" value="S4"/>
    <property type="match status" value="1"/>
</dbReference>
<evidence type="ECO:0000313" key="8">
    <source>
        <dbReference type="Proteomes" id="UP000824161"/>
    </source>
</evidence>
<dbReference type="PANTHER" id="PTHR47683:SF2">
    <property type="entry name" value="RNA-BINDING S4 DOMAIN-CONTAINING PROTEIN"/>
    <property type="match status" value="1"/>
</dbReference>
<comment type="caution">
    <text evidence="7">The sequence shown here is derived from an EMBL/GenBank/DDBJ whole genome shotgun (WGS) entry which is preliminary data.</text>
</comment>
<dbReference type="InterPro" id="IPR006145">
    <property type="entry name" value="PsdUridine_synth_RsuA/RluA"/>
</dbReference>
<dbReference type="Gene3D" id="3.30.70.580">
    <property type="entry name" value="Pseudouridine synthase I, catalytic domain, N-terminal subdomain"/>
    <property type="match status" value="1"/>
</dbReference>
<proteinExistence type="inferred from homology"/>
<dbReference type="Proteomes" id="UP000824161">
    <property type="component" value="Unassembled WGS sequence"/>
</dbReference>
<dbReference type="Pfam" id="PF01479">
    <property type="entry name" value="S4"/>
    <property type="match status" value="1"/>
</dbReference>
<gene>
    <name evidence="7" type="ORF">IAC44_06840</name>
</gene>
<dbReference type="InterPro" id="IPR050343">
    <property type="entry name" value="RsuA_PseudoU_synthase"/>
</dbReference>
<organism evidence="7 8">
    <name type="scientific">Candidatus Merdimorpha stercoravium</name>
    <dbReference type="NCBI Taxonomy" id="2840863"/>
    <lineage>
        <taxon>Bacteria</taxon>
        <taxon>Pseudomonadati</taxon>
        <taxon>Bacteroidota</taxon>
        <taxon>Flavobacteriia</taxon>
        <taxon>Flavobacteriales</taxon>
        <taxon>Candidatus Merdimorpha</taxon>
    </lineage>
</organism>
<evidence type="ECO:0000256" key="3">
    <source>
        <dbReference type="PROSITE-ProRule" id="PRU00182"/>
    </source>
</evidence>
<evidence type="ECO:0000256" key="4">
    <source>
        <dbReference type="RuleBase" id="RU003887"/>
    </source>
</evidence>
<reference evidence="7" key="2">
    <citation type="journal article" date="2021" name="PeerJ">
        <title>Extensive microbial diversity within the chicken gut microbiome revealed by metagenomics and culture.</title>
        <authorList>
            <person name="Gilroy R."/>
            <person name="Ravi A."/>
            <person name="Getino M."/>
            <person name="Pursley I."/>
            <person name="Horton D.L."/>
            <person name="Alikhan N.F."/>
            <person name="Baker D."/>
            <person name="Gharbi K."/>
            <person name="Hall N."/>
            <person name="Watson M."/>
            <person name="Adriaenssens E.M."/>
            <person name="Foster-Nyarko E."/>
            <person name="Jarju S."/>
            <person name="Secka A."/>
            <person name="Antonio M."/>
            <person name="Oren A."/>
            <person name="Chaudhuri R.R."/>
            <person name="La Ragione R."/>
            <person name="Hildebrand F."/>
            <person name="Pallen M.J."/>
        </authorList>
    </citation>
    <scope>NUCLEOTIDE SEQUENCE</scope>
    <source>
        <strain evidence="7">1383</strain>
    </source>
</reference>
<dbReference type="SUPFAM" id="SSF55174">
    <property type="entry name" value="Alpha-L RNA-binding motif"/>
    <property type="match status" value="1"/>
</dbReference>
<evidence type="ECO:0000256" key="5">
    <source>
        <dbReference type="SAM" id="MobiDB-lite"/>
    </source>
</evidence>
<dbReference type="EMBL" id="DVLY01000172">
    <property type="protein sequence ID" value="HIT98534.1"/>
    <property type="molecule type" value="Genomic_DNA"/>
</dbReference>
<dbReference type="InterPro" id="IPR020103">
    <property type="entry name" value="PsdUridine_synth_cat_dom_sf"/>
</dbReference>
<dbReference type="InterPro" id="IPR018496">
    <property type="entry name" value="PsdUridine_synth_RsuA/RluB_CS"/>
</dbReference>
<dbReference type="InterPro" id="IPR000748">
    <property type="entry name" value="PsdUridine_synth_RsuA/RluB/E/F"/>
</dbReference>
<keyword evidence="3" id="KW-0694">RNA-binding</keyword>
<comment type="similarity">
    <text evidence="1 4">Belongs to the pseudouridine synthase RsuA family.</text>
</comment>
<feature type="compositionally biased region" description="Basic and acidic residues" evidence="5">
    <location>
        <begin position="36"/>
        <end position="50"/>
    </location>
</feature>
<dbReference type="InterPro" id="IPR036986">
    <property type="entry name" value="S4_RNA-bd_sf"/>
</dbReference>
<dbReference type="PROSITE" id="PS01149">
    <property type="entry name" value="PSI_RSU"/>
    <property type="match status" value="1"/>
</dbReference>